<evidence type="ECO:0000259" key="6">
    <source>
        <dbReference type="Pfam" id="PF17827"/>
    </source>
</evidence>
<feature type="binding site" evidence="4">
    <location>
        <begin position="126"/>
        <end position="130"/>
    </location>
    <ligand>
        <name>S-adenosyl-L-methionine</name>
        <dbReference type="ChEBI" id="CHEBI:59789"/>
    </ligand>
</feature>
<dbReference type="CDD" id="cd02440">
    <property type="entry name" value="AdoMet_MTases"/>
    <property type="match status" value="1"/>
</dbReference>
<proteinExistence type="inferred from homology"/>
<reference evidence="7 8" key="1">
    <citation type="journal article" date="2014" name="Nature">
        <title>An environmental bacterial taxon with a large and distinct metabolic repertoire.</title>
        <authorList>
            <person name="Wilson M.C."/>
            <person name="Mori T."/>
            <person name="Ruckert C."/>
            <person name="Uria A.R."/>
            <person name="Helf M.J."/>
            <person name="Takada K."/>
            <person name="Gernert C."/>
            <person name="Steffens U.A."/>
            <person name="Heycke N."/>
            <person name="Schmitt S."/>
            <person name="Rinke C."/>
            <person name="Helfrich E.J."/>
            <person name="Brachmann A.O."/>
            <person name="Gurgui C."/>
            <person name="Wakimoto T."/>
            <person name="Kracht M."/>
            <person name="Crusemann M."/>
            <person name="Hentschel U."/>
            <person name="Abe I."/>
            <person name="Matsunaga S."/>
            <person name="Kalinowski J."/>
            <person name="Takeyama H."/>
            <person name="Piel J."/>
        </authorList>
    </citation>
    <scope>NUCLEOTIDE SEQUENCE [LARGE SCALE GENOMIC DNA]</scope>
    <source>
        <strain evidence="8">TSY2</strain>
    </source>
</reference>
<evidence type="ECO:0000313" key="7">
    <source>
        <dbReference type="EMBL" id="ETX08231.1"/>
    </source>
</evidence>
<dbReference type="EC" id="2.1.1.297" evidence="4"/>
<comment type="caution">
    <text evidence="4">Lacks conserved residue(s) required for the propagation of feature annotation.</text>
</comment>
<evidence type="ECO:0000256" key="3">
    <source>
        <dbReference type="ARBA" id="ARBA00022691"/>
    </source>
</evidence>
<dbReference type="GO" id="GO:0102559">
    <property type="term" value="F:peptide chain release factor N(5)-glutamine methyltransferase activity"/>
    <property type="evidence" value="ECO:0007669"/>
    <property type="project" value="UniProtKB-EC"/>
</dbReference>
<feature type="domain" description="Release factor glutamine methyltransferase N-terminal" evidence="6">
    <location>
        <begin position="7"/>
        <end position="77"/>
    </location>
</feature>
<dbReference type="GO" id="GO:0032259">
    <property type="term" value="P:methylation"/>
    <property type="evidence" value="ECO:0007669"/>
    <property type="project" value="UniProtKB-KW"/>
</dbReference>
<evidence type="ECO:0000313" key="8">
    <source>
        <dbReference type="Proteomes" id="UP000019140"/>
    </source>
</evidence>
<dbReference type="Pfam" id="PF17827">
    <property type="entry name" value="PrmC_N"/>
    <property type="match status" value="1"/>
</dbReference>
<dbReference type="PATRIC" id="fig|1429439.4.peg.1141"/>
<name>W4ME84_9BACT</name>
<feature type="binding site" evidence="4">
    <location>
        <position position="195"/>
    </location>
    <ligand>
        <name>S-adenosyl-L-methionine</name>
        <dbReference type="ChEBI" id="CHEBI:59789"/>
    </ligand>
</feature>
<evidence type="ECO:0000256" key="4">
    <source>
        <dbReference type="HAMAP-Rule" id="MF_02126"/>
    </source>
</evidence>
<dbReference type="EMBL" id="AZHX01000267">
    <property type="protein sequence ID" value="ETX08231.1"/>
    <property type="molecule type" value="Genomic_DNA"/>
</dbReference>
<dbReference type="Gene3D" id="3.40.50.150">
    <property type="entry name" value="Vaccinia Virus protein VP39"/>
    <property type="match status" value="1"/>
</dbReference>
<comment type="catalytic activity">
    <reaction evidence="4">
        <text>L-glutaminyl-[peptide chain release factor] + S-adenosyl-L-methionine = N(5)-methyl-L-glutaminyl-[peptide chain release factor] + S-adenosyl-L-homocysteine + H(+)</text>
        <dbReference type="Rhea" id="RHEA:42896"/>
        <dbReference type="Rhea" id="RHEA-COMP:10271"/>
        <dbReference type="Rhea" id="RHEA-COMP:10272"/>
        <dbReference type="ChEBI" id="CHEBI:15378"/>
        <dbReference type="ChEBI" id="CHEBI:30011"/>
        <dbReference type="ChEBI" id="CHEBI:57856"/>
        <dbReference type="ChEBI" id="CHEBI:59789"/>
        <dbReference type="ChEBI" id="CHEBI:61891"/>
        <dbReference type="EC" id="2.1.1.297"/>
    </reaction>
</comment>
<dbReference type="NCBIfam" id="TIGR00536">
    <property type="entry name" value="hemK_fam"/>
    <property type="match status" value="1"/>
</dbReference>
<keyword evidence="3 4" id="KW-0949">S-adenosyl-L-methionine</keyword>
<evidence type="ECO:0000259" key="5">
    <source>
        <dbReference type="Pfam" id="PF13649"/>
    </source>
</evidence>
<sequence length="290" mass="32088">MSQTIGELLRRAVCDLKCGGTAEPQAAAQVLLADLLDLPRLSLFLETQRVLSTPQCDAYAARIRRRLQGEPVQYIIGTQEFWSLSFAVNTSVLIPRPETELLVEHGVAHARQWCSRHAAVHVLDVGTGSGNIAISLAHAVPQSRVWGVDISWDALQVARSNAQYHAMADRIRWIQGDLSVPIRETMPQVALCTANLPYVTAAEWEQLPRDIKAYEPALALCGGEDGLDPIRRFVILAPEVLASGGMVILEVGWQQAKTVMEVLWQRDAFVDVGVERDLAGIERVVWARKR</sequence>
<dbReference type="PANTHER" id="PTHR18895">
    <property type="entry name" value="HEMK METHYLTRANSFERASE"/>
    <property type="match status" value="1"/>
</dbReference>
<gene>
    <name evidence="4" type="primary">prmC</name>
    <name evidence="7" type="ORF">ETSY2_06580</name>
</gene>
<dbReference type="SUPFAM" id="SSF53335">
    <property type="entry name" value="S-adenosyl-L-methionine-dependent methyltransferases"/>
    <property type="match status" value="1"/>
</dbReference>
<dbReference type="InterPro" id="IPR019874">
    <property type="entry name" value="RF_methyltr_PrmC"/>
</dbReference>
<comment type="function">
    <text evidence="4">Methylates the class 1 translation termination release factors RF1/PrfA and RF2/PrfB on the glutamine residue of the universally conserved GGQ motif.</text>
</comment>
<dbReference type="Gene3D" id="1.10.8.10">
    <property type="entry name" value="DNA helicase RuvA subunit, C-terminal domain"/>
    <property type="match status" value="1"/>
</dbReference>
<comment type="caution">
    <text evidence="7">The sequence shown here is derived from an EMBL/GenBank/DDBJ whole genome shotgun (WGS) entry which is preliminary data.</text>
</comment>
<feature type="domain" description="Methyltransferase" evidence="5">
    <location>
        <begin position="122"/>
        <end position="211"/>
    </location>
</feature>
<dbReference type="InterPro" id="IPR040758">
    <property type="entry name" value="PrmC_N"/>
</dbReference>
<dbReference type="Pfam" id="PF13649">
    <property type="entry name" value="Methyltransf_25"/>
    <property type="match status" value="1"/>
</dbReference>
<evidence type="ECO:0000256" key="2">
    <source>
        <dbReference type="ARBA" id="ARBA00022679"/>
    </source>
</evidence>
<dbReference type="InterPro" id="IPR004556">
    <property type="entry name" value="HemK-like"/>
</dbReference>
<dbReference type="NCBIfam" id="TIGR03534">
    <property type="entry name" value="RF_mod_PrmC"/>
    <property type="match status" value="1"/>
</dbReference>
<dbReference type="HOGENOM" id="CLU_018398_3_1_7"/>
<accession>W4ME84</accession>
<dbReference type="InterPro" id="IPR050320">
    <property type="entry name" value="N5-glutamine_MTase"/>
</dbReference>
<keyword evidence="2 4" id="KW-0808">Transferase</keyword>
<organism evidence="7 8">
    <name type="scientific">Candidatus Entotheonella gemina</name>
    <dbReference type="NCBI Taxonomy" id="1429439"/>
    <lineage>
        <taxon>Bacteria</taxon>
        <taxon>Pseudomonadati</taxon>
        <taxon>Nitrospinota/Tectimicrobiota group</taxon>
        <taxon>Candidatus Tectimicrobiota</taxon>
        <taxon>Candidatus Entotheonellia</taxon>
        <taxon>Candidatus Entotheonellales</taxon>
        <taxon>Candidatus Entotheonellaceae</taxon>
        <taxon>Candidatus Entotheonella</taxon>
    </lineage>
</organism>
<feature type="binding site" evidence="4">
    <location>
        <position position="149"/>
    </location>
    <ligand>
        <name>S-adenosyl-L-methionine</name>
        <dbReference type="ChEBI" id="CHEBI:59789"/>
    </ligand>
</feature>
<dbReference type="PANTHER" id="PTHR18895:SF74">
    <property type="entry name" value="MTRF1L RELEASE FACTOR GLUTAMINE METHYLTRANSFERASE"/>
    <property type="match status" value="1"/>
</dbReference>
<keyword evidence="8" id="KW-1185">Reference proteome</keyword>
<evidence type="ECO:0000256" key="1">
    <source>
        <dbReference type="ARBA" id="ARBA00022603"/>
    </source>
</evidence>
<dbReference type="HAMAP" id="MF_02126">
    <property type="entry name" value="RF_methyltr_PrmC"/>
    <property type="match status" value="1"/>
</dbReference>
<dbReference type="AlphaFoldDB" id="W4ME84"/>
<dbReference type="Proteomes" id="UP000019140">
    <property type="component" value="Unassembled WGS sequence"/>
</dbReference>
<keyword evidence="1 4" id="KW-0489">Methyltransferase</keyword>
<dbReference type="InterPro" id="IPR041698">
    <property type="entry name" value="Methyltransf_25"/>
</dbReference>
<comment type="similarity">
    <text evidence="4">Belongs to the protein N5-glutamine methyltransferase family. PrmC subfamily.</text>
</comment>
<dbReference type="InterPro" id="IPR029063">
    <property type="entry name" value="SAM-dependent_MTases_sf"/>
</dbReference>
<protein>
    <recommendedName>
        <fullName evidence="4">Release factor glutamine methyltransferase</fullName>
        <shortName evidence="4">RF MTase</shortName>
        <ecNumber evidence="4">2.1.1.297</ecNumber>
    </recommendedName>
    <alternativeName>
        <fullName evidence="4">N5-glutamine methyltransferase PrmC</fullName>
    </alternativeName>
    <alternativeName>
        <fullName evidence="4">Protein-(glutamine-N5) MTase PrmC</fullName>
    </alternativeName>
    <alternativeName>
        <fullName evidence="4">Protein-glutamine N-methyltransferase PrmC</fullName>
    </alternativeName>
</protein>